<gene>
    <name evidence="2" type="ORF">DU506_01320</name>
</gene>
<sequence>MGRQPELNLSRERIKKMYLDLGPSMLREDAHKAVAHAKRQKEKRQKNRGMQGGNDAPFEMWRLFPGNKSLDMQHLVLKYQPETAAEVDALGDYLWRNNLIHMLVAHDYAGDPDRLASADQLYASASDAAEMYVRFMQGLHYLWRRCSGARYAADEAGSRGLSLPFFLDLLSYGCADVLLEPRMRFNGERGWVALAVVHDAASHWQAAVMDNDTLFRRAIPGDDMHTARREYAEICYELLDSKGEVALWETLGDAFADLQPLLGRDRYGHQERLHDIRIHVMAQRALYVEMIDPAERYSLFRTRWAKPEPGVIHRPLRHRLFLLDDNDRPGEEVGFYVAEDLPLAERVSEVAIARMMANSPGGTECYGTLPKGIRGYSAPLNGHRLAGPRSGRTQADSVARTLCEDPEI</sequence>
<organism evidence="2 3">
    <name type="scientific">Vreelandella rituensis</name>
    <dbReference type="NCBI Taxonomy" id="2282306"/>
    <lineage>
        <taxon>Bacteria</taxon>
        <taxon>Pseudomonadati</taxon>
        <taxon>Pseudomonadota</taxon>
        <taxon>Gammaproteobacteria</taxon>
        <taxon>Oceanospirillales</taxon>
        <taxon>Halomonadaceae</taxon>
        <taxon>Vreelandella</taxon>
    </lineage>
</organism>
<dbReference type="RefSeq" id="WP_114485153.1">
    <property type="nucleotide sequence ID" value="NZ_CBCSHM010000001.1"/>
</dbReference>
<proteinExistence type="predicted"/>
<feature type="region of interest" description="Disordered" evidence="1">
    <location>
        <begin position="34"/>
        <end position="54"/>
    </location>
</feature>
<comment type="caution">
    <text evidence="2">The sequence shown here is derived from an EMBL/GenBank/DDBJ whole genome shotgun (WGS) entry which is preliminary data.</text>
</comment>
<dbReference type="Proteomes" id="UP000253204">
    <property type="component" value="Unassembled WGS sequence"/>
</dbReference>
<evidence type="ECO:0000313" key="2">
    <source>
        <dbReference type="EMBL" id="RCV93825.1"/>
    </source>
</evidence>
<dbReference type="OrthoDB" id="8828485at2"/>
<keyword evidence="3" id="KW-1185">Reference proteome</keyword>
<evidence type="ECO:0000313" key="3">
    <source>
        <dbReference type="Proteomes" id="UP000253204"/>
    </source>
</evidence>
<dbReference type="EMBL" id="QPIJ01000001">
    <property type="protein sequence ID" value="RCV93825.1"/>
    <property type="molecule type" value="Genomic_DNA"/>
</dbReference>
<feature type="region of interest" description="Disordered" evidence="1">
    <location>
        <begin position="385"/>
        <end position="408"/>
    </location>
</feature>
<evidence type="ECO:0000256" key="1">
    <source>
        <dbReference type="SAM" id="MobiDB-lite"/>
    </source>
</evidence>
<accession>A0A368UA01</accession>
<name>A0A368UA01_9GAMM</name>
<dbReference type="AlphaFoldDB" id="A0A368UA01"/>
<reference evidence="2 3" key="1">
    <citation type="submission" date="2018-07" db="EMBL/GenBank/DDBJ databases">
        <title>Halomonas rutogse sp. nov., isolated from Lake TangqianCo on Tibetan Plateau.</title>
        <authorList>
            <person name="Lu H."/>
            <person name="Xing P."/>
            <person name="Wu Q."/>
        </authorList>
    </citation>
    <scope>NUCLEOTIDE SEQUENCE [LARGE SCALE GENOMIC DNA]</scope>
    <source>
        <strain evidence="2 3">TQ8S</strain>
    </source>
</reference>
<protein>
    <submittedName>
        <fullName evidence="2">Uncharacterized protein</fullName>
    </submittedName>
</protein>
<feature type="compositionally biased region" description="Basic residues" evidence="1">
    <location>
        <begin position="34"/>
        <end position="47"/>
    </location>
</feature>